<name>X1EYP6_9ZZZZ</name>
<comment type="caution">
    <text evidence="1">The sequence shown here is derived from an EMBL/GenBank/DDBJ whole genome shotgun (WGS) entry which is preliminary data.</text>
</comment>
<proteinExistence type="predicted"/>
<organism evidence="1">
    <name type="scientific">marine sediment metagenome</name>
    <dbReference type="NCBI Taxonomy" id="412755"/>
    <lineage>
        <taxon>unclassified sequences</taxon>
        <taxon>metagenomes</taxon>
        <taxon>ecological metagenomes</taxon>
    </lineage>
</organism>
<sequence length="193" mass="21630">FFQVHYLIDIHAGTSTYFCTEFASYPIGLAASKKSESMAVASGSPLIVGREVRNEKEKNAMFMHVCSKGIPSMMISNGGHRQLNSEIVDPLVKRCLNVLKHLKMISGEIEKNKKSKLLKGIFYLFCNTGGFVINEVKIGDFIKENQTIARLYNIYGEEIEIIKSPYKEAYLIETADGVVNQGELIAELFIPKE</sequence>
<dbReference type="PANTHER" id="PTHR37326:SF1">
    <property type="entry name" value="BLL3975 PROTEIN"/>
    <property type="match status" value="1"/>
</dbReference>
<feature type="non-terminal residue" evidence="1">
    <location>
        <position position="1"/>
    </location>
</feature>
<evidence type="ECO:0000313" key="1">
    <source>
        <dbReference type="EMBL" id="GAH37702.1"/>
    </source>
</evidence>
<reference evidence="1" key="1">
    <citation type="journal article" date="2014" name="Front. Microbiol.">
        <title>High frequency of phylogenetically diverse reductive dehalogenase-homologous genes in deep subseafloor sedimentary metagenomes.</title>
        <authorList>
            <person name="Kawai M."/>
            <person name="Futagami T."/>
            <person name="Toyoda A."/>
            <person name="Takaki Y."/>
            <person name="Nishi S."/>
            <person name="Hori S."/>
            <person name="Arai W."/>
            <person name="Tsubouchi T."/>
            <person name="Morono Y."/>
            <person name="Uchiyama I."/>
            <person name="Ito T."/>
            <person name="Fujiyama A."/>
            <person name="Inagaki F."/>
            <person name="Takami H."/>
        </authorList>
    </citation>
    <scope>NUCLEOTIDE SEQUENCE</scope>
    <source>
        <strain evidence="1">Expedition CK06-06</strain>
    </source>
</reference>
<dbReference type="Gene3D" id="3.40.630.10">
    <property type="entry name" value="Zn peptidases"/>
    <property type="match status" value="1"/>
</dbReference>
<dbReference type="EMBL" id="BARU01012153">
    <property type="protein sequence ID" value="GAH37702.1"/>
    <property type="molecule type" value="Genomic_DNA"/>
</dbReference>
<evidence type="ECO:0008006" key="2">
    <source>
        <dbReference type="Google" id="ProtNLM"/>
    </source>
</evidence>
<dbReference type="AlphaFoldDB" id="X1EYP6"/>
<protein>
    <recommendedName>
        <fullName evidence="2">Succinylglutamate desuccinylase</fullName>
    </recommendedName>
</protein>
<accession>X1EYP6</accession>
<gene>
    <name evidence="1" type="ORF">S03H2_22541</name>
</gene>
<dbReference type="InterPro" id="IPR053138">
    <property type="entry name" value="N-alpha-Ac-DABA_deacetylase"/>
</dbReference>
<dbReference type="SUPFAM" id="SSF53187">
    <property type="entry name" value="Zn-dependent exopeptidases"/>
    <property type="match status" value="1"/>
</dbReference>
<dbReference type="PANTHER" id="PTHR37326">
    <property type="entry name" value="BLL3975 PROTEIN"/>
    <property type="match status" value="1"/>
</dbReference>